<dbReference type="EMBL" id="SOZJ01000006">
    <property type="protein sequence ID" value="TGJ65104.1"/>
    <property type="molecule type" value="Genomic_DNA"/>
</dbReference>
<evidence type="ECO:0000313" key="2">
    <source>
        <dbReference type="Proteomes" id="UP000297595"/>
    </source>
</evidence>
<protein>
    <submittedName>
        <fullName evidence="1">Uncharacterized protein</fullName>
    </submittedName>
</protein>
<dbReference type="Proteomes" id="UP000297595">
    <property type="component" value="Unassembled WGS sequence"/>
</dbReference>
<name>A0A7C8P223_ORBOL</name>
<comment type="caution">
    <text evidence="1">The sequence shown here is derived from an EMBL/GenBank/DDBJ whole genome shotgun (WGS) entry which is preliminary data.</text>
</comment>
<reference evidence="1 2" key="1">
    <citation type="submission" date="2019-03" db="EMBL/GenBank/DDBJ databases">
        <title>Nematode-trapping fungi genome.</title>
        <authorList>
            <person name="Vidal-Diez De Ulzurrun G."/>
        </authorList>
    </citation>
    <scope>NUCLEOTIDE SEQUENCE [LARGE SCALE GENOMIC DNA]</scope>
    <source>
        <strain evidence="1 2">TWF154</strain>
    </source>
</reference>
<dbReference type="AlphaFoldDB" id="A0A7C8P223"/>
<evidence type="ECO:0000313" key="1">
    <source>
        <dbReference type="EMBL" id="TGJ65104.1"/>
    </source>
</evidence>
<accession>A0A7C8P223</accession>
<gene>
    <name evidence="1" type="ORF">EYR41_009103</name>
</gene>
<organism evidence="1 2">
    <name type="scientific">Orbilia oligospora</name>
    <name type="common">Nematode-trapping fungus</name>
    <name type="synonym">Arthrobotrys oligospora</name>
    <dbReference type="NCBI Taxonomy" id="2813651"/>
    <lineage>
        <taxon>Eukaryota</taxon>
        <taxon>Fungi</taxon>
        <taxon>Dikarya</taxon>
        <taxon>Ascomycota</taxon>
        <taxon>Pezizomycotina</taxon>
        <taxon>Orbiliomycetes</taxon>
        <taxon>Orbiliales</taxon>
        <taxon>Orbiliaceae</taxon>
        <taxon>Orbilia</taxon>
    </lineage>
</organism>
<proteinExistence type="predicted"/>
<sequence length="75" mass="8422">MCRILELVPRLRSPQGPKVEGPNRAENRPRFQNLCPATRARMRQNLLGEGCLSFHGTLRKGVWLLGLNGGISRQV</sequence>